<dbReference type="AlphaFoldDB" id="A0A7C8V966"/>
<reference evidence="2 3" key="1">
    <citation type="submission" date="2020-01" db="EMBL/GenBank/DDBJ databases">
        <authorList>
            <person name="Palmer J.M."/>
        </authorList>
    </citation>
    <scope>NUCLEOTIDE SEQUENCE [LARGE SCALE GENOMIC DNA]</scope>
    <source>
        <strain evidence="2 3">TWF970</strain>
    </source>
</reference>
<feature type="chain" id="PRO_5028841472" evidence="1">
    <location>
        <begin position="20"/>
        <end position="118"/>
    </location>
</feature>
<keyword evidence="1" id="KW-0732">Signal</keyword>
<name>A0A7C8V966_ORBOL</name>
<organism evidence="2 3">
    <name type="scientific">Orbilia oligospora</name>
    <name type="common">Nematode-trapping fungus</name>
    <name type="synonym">Arthrobotrys oligospora</name>
    <dbReference type="NCBI Taxonomy" id="2813651"/>
    <lineage>
        <taxon>Eukaryota</taxon>
        <taxon>Fungi</taxon>
        <taxon>Dikarya</taxon>
        <taxon>Ascomycota</taxon>
        <taxon>Pezizomycotina</taxon>
        <taxon>Orbiliomycetes</taxon>
        <taxon>Orbiliales</taxon>
        <taxon>Orbiliaceae</taxon>
        <taxon>Orbilia</taxon>
    </lineage>
</organism>
<dbReference type="EMBL" id="JAABOJ010000015">
    <property type="protein sequence ID" value="KAF3281533.1"/>
    <property type="molecule type" value="Genomic_DNA"/>
</dbReference>
<proteinExistence type="predicted"/>
<accession>A0A7C8V966</accession>
<gene>
    <name evidence="2" type="ORF">TWF970_002090</name>
</gene>
<feature type="signal peptide" evidence="1">
    <location>
        <begin position="1"/>
        <end position="19"/>
    </location>
</feature>
<sequence>MQLLVTLTSAIGLASTALALSIPGADIPDVPGSLARRAVANCQFTYTVTETYAKSGAAATKTVFKHVESKPTAVNCGAQSTCSVVVKTSTRGTVSKVISVFKIFYHRGAERLYILQSM</sequence>
<comment type="caution">
    <text evidence="2">The sequence shown here is derived from an EMBL/GenBank/DDBJ whole genome shotgun (WGS) entry which is preliminary data.</text>
</comment>
<evidence type="ECO:0000256" key="1">
    <source>
        <dbReference type="SAM" id="SignalP"/>
    </source>
</evidence>
<evidence type="ECO:0000313" key="2">
    <source>
        <dbReference type="EMBL" id="KAF3281533.1"/>
    </source>
</evidence>
<evidence type="ECO:0000313" key="3">
    <source>
        <dbReference type="Proteomes" id="UP000474640"/>
    </source>
</evidence>
<dbReference type="OrthoDB" id="5338042at2759"/>
<dbReference type="Proteomes" id="UP000474640">
    <property type="component" value="Unassembled WGS sequence"/>
</dbReference>
<protein>
    <submittedName>
        <fullName evidence="2">Uncharacterized protein</fullName>
    </submittedName>
</protein>